<dbReference type="Pfam" id="PF01875">
    <property type="entry name" value="Memo"/>
    <property type="match status" value="1"/>
</dbReference>
<dbReference type="HAMAP" id="MF_00055">
    <property type="entry name" value="MEMO1"/>
    <property type="match status" value="1"/>
</dbReference>
<dbReference type="AlphaFoldDB" id="A0A8A3S718"/>
<keyword evidence="4" id="KW-1185">Reference proteome</keyword>
<evidence type="ECO:0000256" key="2">
    <source>
        <dbReference type="HAMAP-Rule" id="MF_00055"/>
    </source>
</evidence>
<name>A0A8A3S718_9EURY</name>
<comment type="similarity">
    <text evidence="1 2">Belongs to the MEMO1 family.</text>
</comment>
<dbReference type="EMBL" id="CP036172">
    <property type="protein sequence ID" value="QSZ67733.1"/>
    <property type="molecule type" value="Genomic_DNA"/>
</dbReference>
<dbReference type="PANTHER" id="PTHR11060:SF0">
    <property type="entry name" value="PROTEIN MEMO1"/>
    <property type="match status" value="1"/>
</dbReference>
<dbReference type="CDD" id="cd07361">
    <property type="entry name" value="MEMO_like"/>
    <property type="match status" value="1"/>
</dbReference>
<reference evidence="3" key="2">
    <citation type="submission" date="2019-02" db="EMBL/GenBank/DDBJ databases">
        <authorList>
            <person name="Chen S.-C."/>
            <person name="Chien H.-H."/>
            <person name="Lai M.-C."/>
        </authorList>
    </citation>
    <scope>NUCLEOTIDE SEQUENCE</scope>
    <source>
        <strain evidence="3">N2F9704</strain>
    </source>
</reference>
<evidence type="ECO:0000313" key="4">
    <source>
        <dbReference type="Proteomes" id="UP001042704"/>
    </source>
</evidence>
<sequence>METRRCSVSGMYYPGDPAHLEQFLGMVFQDAGETDMPDALGIVSPHAGYPYSGAVAARAFAAISSSFDGTFIVIGPSHEGFMTCASALPWETPLGIVDTDTELVEVIGVPVDERAHAGEHSIEIQLPFIKYRFPRARIVPLMMGDQSMKSAESLAEQIIRATRETGREVRVVASSDFSHYVPQDLARHVDLQAIEALDTLDVPEFYRRIRSLNVSACGYGPIATMVLVARAFGATKGKLLSYTTSGNITGDPVVVGYAAVAVM</sequence>
<dbReference type="KEGG" id="maqe:RJ40_09570"/>
<dbReference type="GeneID" id="76424619"/>
<evidence type="ECO:0000313" key="3">
    <source>
        <dbReference type="EMBL" id="QSZ67733.1"/>
    </source>
</evidence>
<dbReference type="PANTHER" id="PTHR11060">
    <property type="entry name" value="PROTEIN MEMO1"/>
    <property type="match status" value="1"/>
</dbReference>
<proteinExistence type="inferred from homology"/>
<dbReference type="InterPro" id="IPR002737">
    <property type="entry name" value="MEMO1_fam"/>
</dbReference>
<evidence type="ECO:0000256" key="1">
    <source>
        <dbReference type="ARBA" id="ARBA00006315"/>
    </source>
</evidence>
<accession>A0A8A3S718</accession>
<reference evidence="3" key="1">
    <citation type="journal article" date="2001" name="Int. J. Syst. Evol. Microbiol.">
        <title>Methanofollis aquaemaris sp. nov., a methanogen isolated from an aquaculture fish pond.</title>
        <authorList>
            <person name="Lai M.C."/>
            <person name="Chen S.C."/>
        </authorList>
    </citation>
    <scope>NUCLEOTIDE SEQUENCE</scope>
    <source>
        <strain evidence="3">N2F9704</strain>
    </source>
</reference>
<organism evidence="3 4">
    <name type="scientific">Methanofollis aquaemaris</name>
    <dbReference type="NCBI Taxonomy" id="126734"/>
    <lineage>
        <taxon>Archaea</taxon>
        <taxon>Methanobacteriati</taxon>
        <taxon>Methanobacteriota</taxon>
        <taxon>Stenosarchaea group</taxon>
        <taxon>Methanomicrobia</taxon>
        <taxon>Methanomicrobiales</taxon>
        <taxon>Methanomicrobiaceae</taxon>
        <taxon>Methanofollis</taxon>
    </lineage>
</organism>
<gene>
    <name evidence="3" type="primary">amrB</name>
    <name evidence="3" type="ORF">RJ40_09570</name>
</gene>
<protein>
    <recommendedName>
        <fullName evidence="2">MEMO1 family protein RJ40_09570</fullName>
    </recommendedName>
</protein>
<dbReference type="NCBIfam" id="TIGR04336">
    <property type="entry name" value="AmmeMemoSam_B"/>
    <property type="match status" value="1"/>
</dbReference>
<dbReference type="RefSeq" id="WP_265580646.1">
    <property type="nucleotide sequence ID" value="NZ_CP036172.1"/>
</dbReference>
<dbReference type="Gene3D" id="3.40.830.10">
    <property type="entry name" value="LigB-like"/>
    <property type="match status" value="1"/>
</dbReference>
<dbReference type="Proteomes" id="UP001042704">
    <property type="component" value="Chromosome"/>
</dbReference>